<sequence length="91" mass="9795">MGLGVKVGRDGPRPQVYGRKRRRNGSVCGEPPATSAGLIRLTIRSGRRAAARFGRPYFSLRLDFGGGRGVSYVERKSCDRGATGKRPTGSD</sequence>
<comment type="caution">
    <text evidence="2">The sequence shown here is derived from an EMBL/GenBank/DDBJ whole genome shotgun (WGS) entry which is preliminary data.</text>
</comment>
<reference evidence="3" key="1">
    <citation type="submission" date="2017-06" db="EMBL/GenBank/DDBJ databases">
        <title>Genome analysis of Fimbriiglobus ruber SP5, the first member of the order Planctomycetales with confirmed chitinolytic capability.</title>
        <authorList>
            <person name="Ravin N.V."/>
            <person name="Rakitin A.L."/>
            <person name="Ivanova A.A."/>
            <person name="Beletsky A.V."/>
            <person name="Kulichevskaya I.S."/>
            <person name="Mardanov A.V."/>
            <person name="Dedysh S.N."/>
        </authorList>
    </citation>
    <scope>NUCLEOTIDE SEQUENCE [LARGE SCALE GENOMIC DNA]</scope>
    <source>
        <strain evidence="3">SP5</strain>
    </source>
</reference>
<name>A0A225D1M8_9BACT</name>
<evidence type="ECO:0000256" key="1">
    <source>
        <dbReference type="SAM" id="MobiDB-lite"/>
    </source>
</evidence>
<evidence type="ECO:0000313" key="3">
    <source>
        <dbReference type="Proteomes" id="UP000214646"/>
    </source>
</evidence>
<gene>
    <name evidence="2" type="ORF">FRUB_09665</name>
</gene>
<dbReference type="AlphaFoldDB" id="A0A225D1M8"/>
<dbReference type="Proteomes" id="UP000214646">
    <property type="component" value="Unassembled WGS sequence"/>
</dbReference>
<accession>A0A225D1M8</accession>
<dbReference type="EMBL" id="NIDE01000019">
    <property type="protein sequence ID" value="OWK34823.1"/>
    <property type="molecule type" value="Genomic_DNA"/>
</dbReference>
<protein>
    <submittedName>
        <fullName evidence="2">Uncharacterized protein</fullName>
    </submittedName>
</protein>
<keyword evidence="3" id="KW-1185">Reference proteome</keyword>
<evidence type="ECO:0000313" key="2">
    <source>
        <dbReference type="EMBL" id="OWK34823.1"/>
    </source>
</evidence>
<feature type="region of interest" description="Disordered" evidence="1">
    <location>
        <begin position="1"/>
        <end position="31"/>
    </location>
</feature>
<proteinExistence type="predicted"/>
<organism evidence="2 3">
    <name type="scientific">Fimbriiglobus ruber</name>
    <dbReference type="NCBI Taxonomy" id="1908690"/>
    <lineage>
        <taxon>Bacteria</taxon>
        <taxon>Pseudomonadati</taxon>
        <taxon>Planctomycetota</taxon>
        <taxon>Planctomycetia</taxon>
        <taxon>Gemmatales</taxon>
        <taxon>Gemmataceae</taxon>
        <taxon>Fimbriiglobus</taxon>
    </lineage>
</organism>